<keyword evidence="4 11" id="KW-0808">Transferase</keyword>
<accession>A0A9P1MWB5</accession>
<evidence type="ECO:0000256" key="11">
    <source>
        <dbReference type="RuleBase" id="RU367023"/>
    </source>
</evidence>
<evidence type="ECO:0000256" key="5">
    <source>
        <dbReference type="ARBA" id="ARBA00022692"/>
    </source>
</evidence>
<evidence type="ECO:0000256" key="8">
    <source>
        <dbReference type="ARBA" id="ARBA00023098"/>
    </source>
</evidence>
<keyword evidence="7 11" id="KW-1133">Transmembrane helix</keyword>
<keyword evidence="5 11" id="KW-0812">Transmembrane</keyword>
<comment type="subcellular location">
    <subcellularLocation>
        <location evidence="1 11">Endoplasmic reticulum membrane</location>
        <topology evidence="1 11">Multi-pass membrane protein</topology>
    </subcellularLocation>
</comment>
<comment type="caution">
    <text evidence="12">The sequence shown here is derived from an EMBL/GenBank/DDBJ whole genome shotgun (WGS) entry which is preliminary data.</text>
</comment>
<dbReference type="PANTHER" id="PTHR12317:SF6">
    <property type="entry name" value="ACYLTRANSFERASE"/>
    <property type="match status" value="1"/>
</dbReference>
<comment type="similarity">
    <text evidence="2 11">Belongs to the diacylglycerol acyltransferase family.</text>
</comment>
<keyword evidence="3" id="KW-0444">Lipid biosynthesis</keyword>
<dbReference type="InterPro" id="IPR007130">
    <property type="entry name" value="DAGAT"/>
</dbReference>
<dbReference type="GO" id="GO:0005789">
    <property type="term" value="C:endoplasmic reticulum membrane"/>
    <property type="evidence" value="ECO:0007669"/>
    <property type="project" value="UniProtKB-SubCell"/>
</dbReference>
<keyword evidence="9 11" id="KW-0472">Membrane</keyword>
<evidence type="ECO:0000256" key="10">
    <source>
        <dbReference type="ARBA" id="ARBA00023315"/>
    </source>
</evidence>
<dbReference type="EMBL" id="CANHGI010000002">
    <property type="protein sequence ID" value="CAI5442072.1"/>
    <property type="molecule type" value="Genomic_DNA"/>
</dbReference>
<evidence type="ECO:0000256" key="1">
    <source>
        <dbReference type="ARBA" id="ARBA00004477"/>
    </source>
</evidence>
<dbReference type="AlphaFoldDB" id="A0A9P1MWB5"/>
<organism evidence="12 13">
    <name type="scientific">Caenorhabditis angaria</name>
    <dbReference type="NCBI Taxonomy" id="860376"/>
    <lineage>
        <taxon>Eukaryota</taxon>
        <taxon>Metazoa</taxon>
        <taxon>Ecdysozoa</taxon>
        <taxon>Nematoda</taxon>
        <taxon>Chromadorea</taxon>
        <taxon>Rhabditida</taxon>
        <taxon>Rhabditina</taxon>
        <taxon>Rhabditomorpha</taxon>
        <taxon>Rhabditoidea</taxon>
        <taxon>Rhabditidae</taxon>
        <taxon>Peloderinae</taxon>
        <taxon>Caenorhabditis</taxon>
    </lineage>
</organism>
<protein>
    <recommendedName>
        <fullName evidence="11">Acyltransferase</fullName>
        <ecNumber evidence="11">2.3.1.-</ecNumber>
    </recommendedName>
</protein>
<keyword evidence="6 11" id="KW-0256">Endoplasmic reticulum</keyword>
<gene>
    <name evidence="12" type="ORF">CAMP_LOCUS4709</name>
</gene>
<dbReference type="OrthoDB" id="264532at2759"/>
<comment type="caution">
    <text evidence="11">Lacks conserved residue(s) required for the propagation of feature annotation.</text>
</comment>
<sequence>MSNKNVLGIEWINFFSATPDMKRTYLGLVAHFFLAYPLGNLIVIFPLLLLSTFNWLIILAYIAWYFYDRKSSIQGGYKIEWARRWKVNQWFADYFPARIHKTAELSPENNYILACHPHGIISFGIWANFATNGSGVYDIFPKIKFNLCTLAMNFKIAIRREVLLLFGCIDCSRESIEYVLDKCGEKGRALALVIGGAAEALDAHPGTHILTLKTRKGFVREALLTGSHLVPVYSFGENDVFYQMSNPVGSKLRTFQEYARKVMGMSLPIINGRGFLQLSYGYLPLRRPINTVVGAPIEVAKVENPTKQEIDELHEKYLEKLVELFDAHKEKYGVDKDTRLIIK</sequence>
<feature type="transmembrane region" description="Helical" evidence="11">
    <location>
        <begin position="41"/>
        <end position="67"/>
    </location>
</feature>
<dbReference type="Proteomes" id="UP001152747">
    <property type="component" value="Unassembled WGS sequence"/>
</dbReference>
<dbReference type="CDD" id="cd07987">
    <property type="entry name" value="LPLAT_MGAT-like"/>
    <property type="match status" value="1"/>
</dbReference>
<evidence type="ECO:0000313" key="12">
    <source>
        <dbReference type="EMBL" id="CAI5442072.1"/>
    </source>
</evidence>
<dbReference type="GO" id="GO:0004144">
    <property type="term" value="F:diacylglycerol O-acyltransferase activity"/>
    <property type="evidence" value="ECO:0007669"/>
    <property type="project" value="TreeGrafter"/>
</dbReference>
<evidence type="ECO:0000256" key="2">
    <source>
        <dbReference type="ARBA" id="ARBA00005420"/>
    </source>
</evidence>
<dbReference type="Pfam" id="PF03982">
    <property type="entry name" value="DAGAT"/>
    <property type="match status" value="1"/>
</dbReference>
<name>A0A9P1MWB5_9PELO</name>
<reference evidence="12" key="1">
    <citation type="submission" date="2022-11" db="EMBL/GenBank/DDBJ databases">
        <authorList>
            <person name="Kikuchi T."/>
        </authorList>
    </citation>
    <scope>NUCLEOTIDE SEQUENCE</scope>
    <source>
        <strain evidence="12">PS1010</strain>
    </source>
</reference>
<evidence type="ECO:0000313" key="13">
    <source>
        <dbReference type="Proteomes" id="UP001152747"/>
    </source>
</evidence>
<keyword evidence="8" id="KW-0443">Lipid metabolism</keyword>
<proteinExistence type="inferred from homology"/>
<evidence type="ECO:0000256" key="3">
    <source>
        <dbReference type="ARBA" id="ARBA00022516"/>
    </source>
</evidence>
<evidence type="ECO:0000256" key="6">
    <source>
        <dbReference type="ARBA" id="ARBA00022824"/>
    </source>
</evidence>
<dbReference type="GO" id="GO:0019432">
    <property type="term" value="P:triglyceride biosynthetic process"/>
    <property type="evidence" value="ECO:0007669"/>
    <property type="project" value="TreeGrafter"/>
</dbReference>
<evidence type="ECO:0000256" key="7">
    <source>
        <dbReference type="ARBA" id="ARBA00022989"/>
    </source>
</evidence>
<dbReference type="PANTHER" id="PTHR12317">
    <property type="entry name" value="DIACYLGLYCEROL O-ACYLTRANSFERASE"/>
    <property type="match status" value="1"/>
</dbReference>
<keyword evidence="10" id="KW-0012">Acyltransferase</keyword>
<evidence type="ECO:0000256" key="4">
    <source>
        <dbReference type="ARBA" id="ARBA00022679"/>
    </source>
</evidence>
<evidence type="ECO:0000256" key="9">
    <source>
        <dbReference type="ARBA" id="ARBA00023136"/>
    </source>
</evidence>
<dbReference type="EC" id="2.3.1.-" evidence="11"/>
<keyword evidence="13" id="KW-1185">Reference proteome</keyword>